<dbReference type="InterPro" id="IPR039077">
    <property type="entry name" value="SNAP-25_N_SNARE_chord"/>
</dbReference>
<dbReference type="GO" id="GO:0005802">
    <property type="term" value="C:trans-Golgi network"/>
    <property type="evidence" value="ECO:0007669"/>
    <property type="project" value="Ensembl"/>
</dbReference>
<dbReference type="Gene3D" id="1.20.5.110">
    <property type="match status" value="1"/>
</dbReference>
<evidence type="ECO:0000256" key="10">
    <source>
        <dbReference type="RuleBase" id="RU003496"/>
    </source>
</evidence>
<dbReference type="PANTHER" id="PTHR19305">
    <property type="entry name" value="SYNAPTOSOMAL ASSOCIATED PROTEIN"/>
    <property type="match status" value="1"/>
</dbReference>
<evidence type="ECO:0000256" key="6">
    <source>
        <dbReference type="ARBA" id="ARBA00023018"/>
    </source>
</evidence>
<dbReference type="SMART" id="SM00397">
    <property type="entry name" value="t_SNARE"/>
    <property type="match status" value="1"/>
</dbReference>
<dbReference type="InterPro" id="IPR000928">
    <property type="entry name" value="SNAP-25_dom"/>
</dbReference>
<dbReference type="GO" id="GO:0030424">
    <property type="term" value="C:axon"/>
    <property type="evidence" value="ECO:0007669"/>
    <property type="project" value="Ensembl"/>
</dbReference>
<proteinExistence type="inferred from homology"/>
<reference evidence="14" key="3">
    <citation type="submission" date="2025-09" db="UniProtKB">
        <authorList>
            <consortium name="Ensembl"/>
        </authorList>
    </citation>
    <scope>IDENTIFICATION</scope>
    <source>
        <strain evidence="14">Thorbecke</strain>
    </source>
</reference>
<dbReference type="GO" id="GO:0070032">
    <property type="term" value="C:synaptobrevin 2-SNAP-25-syntaxin-1a-complexin I complex"/>
    <property type="evidence" value="ECO:0007669"/>
    <property type="project" value="Ensembl"/>
</dbReference>
<accession>A0A5F9CK91</accession>
<dbReference type="Bgee" id="ENSOCUG00000016119">
    <property type="expression patterns" value="Expressed in prefrontal cortex and 11 other cell types or tissues"/>
</dbReference>
<dbReference type="GO" id="GO:0010975">
    <property type="term" value="P:regulation of neuron projection development"/>
    <property type="evidence" value="ECO:0007669"/>
    <property type="project" value="Ensembl"/>
</dbReference>
<dbReference type="FunCoup" id="A0A5F9CK91">
    <property type="interactions" value="213"/>
</dbReference>
<dbReference type="GO" id="GO:0008021">
    <property type="term" value="C:synaptic vesicle"/>
    <property type="evidence" value="ECO:0007669"/>
    <property type="project" value="Ensembl"/>
</dbReference>
<dbReference type="GO" id="GO:0005249">
    <property type="term" value="F:voltage-gated potassium channel activity"/>
    <property type="evidence" value="ECO:0007669"/>
    <property type="project" value="InterPro"/>
</dbReference>
<dbReference type="GO" id="GO:0031629">
    <property type="term" value="P:synaptic vesicle fusion to presynaptic active zone membrane"/>
    <property type="evidence" value="ECO:0007669"/>
    <property type="project" value="TreeGrafter"/>
</dbReference>
<keyword evidence="3 11" id="KW-1003">Cell membrane</keyword>
<keyword evidence="15" id="KW-1185">Reference proteome</keyword>
<keyword evidence="8 11" id="KW-0472">Membrane</keyword>
<dbReference type="GO" id="GO:0005938">
    <property type="term" value="C:cell cortex"/>
    <property type="evidence" value="ECO:0007669"/>
    <property type="project" value="Ensembl"/>
</dbReference>
<name>A0A5F9CK91_RABIT</name>
<evidence type="ECO:0000256" key="8">
    <source>
        <dbReference type="ARBA" id="ARBA00023136"/>
    </source>
</evidence>
<evidence type="ECO:0000259" key="13">
    <source>
        <dbReference type="PROSITE" id="PS50192"/>
    </source>
</evidence>
<dbReference type="GO" id="GO:0048471">
    <property type="term" value="C:perinuclear region of cytoplasm"/>
    <property type="evidence" value="ECO:0007669"/>
    <property type="project" value="Ensembl"/>
</dbReference>
<dbReference type="STRING" id="9986.ENSOCUP00000033875"/>
<evidence type="ECO:0000313" key="14">
    <source>
        <dbReference type="Ensembl" id="ENSOCUP00000033875.1"/>
    </source>
</evidence>
<sequence length="254" mass="28903">MAEDADMRNELEEMQRRADQLADESLESTRRMLQLVEESKDAGIRTLVMLDEQGEQLERIEEGMDQINKDMKEAEKNLTDLGKFCGLCVCPCNKLKSSDAYKKAWGNNQDGVVASQPARVVDEREQMAISGGFIRRLIPTKPELMRPTNVQQRCWEVVKRACLCSLSNAVGQDSSFMLFSWYYLIGLHTNTHQSTLIVNVVLCCLSAFQQYYVSFVLWVSFFPKVVYSVHLVALTPYIRSLGFHFSFSLLSGVC</sequence>
<evidence type="ECO:0000256" key="1">
    <source>
        <dbReference type="ARBA" id="ARBA00004193"/>
    </source>
</evidence>
<comment type="subcellular location">
    <subcellularLocation>
        <location evidence="1 11">Cell membrane</location>
        <topology evidence="1">Lipid-anchor</topology>
    </subcellularLocation>
    <subcellularLocation>
        <location evidence="11">Synapse</location>
        <location evidence="11">Synaptosome</location>
    </subcellularLocation>
</comment>
<evidence type="ECO:0000256" key="9">
    <source>
        <dbReference type="ARBA" id="ARBA00045211"/>
    </source>
</evidence>
<reference evidence="14" key="2">
    <citation type="submission" date="2025-08" db="UniProtKB">
        <authorList>
            <consortium name="Ensembl"/>
        </authorList>
    </citation>
    <scope>IDENTIFICATION</scope>
    <source>
        <strain evidence="14">Thorbecke</strain>
    </source>
</reference>
<dbReference type="GO" id="GO:0005856">
    <property type="term" value="C:cytoskeleton"/>
    <property type="evidence" value="ECO:0007669"/>
    <property type="project" value="Ensembl"/>
</dbReference>
<dbReference type="EMBL" id="AAGW02052637">
    <property type="status" value="NOT_ANNOTATED_CDS"/>
    <property type="molecule type" value="Genomic_DNA"/>
</dbReference>
<dbReference type="EMBL" id="AAGW02052636">
    <property type="status" value="NOT_ANNOTATED_CDS"/>
    <property type="molecule type" value="Genomic_DNA"/>
</dbReference>
<comment type="function">
    <text evidence="11">t-SNARE involved in the molecular regulation of neurotransmitter release. Plays an important role in the synaptic function of specific neuronal systems. Associates with proteins involved in vesicle docking and membrane fusion. Regulates plasma membrane recycling through its interaction with CENPF. Modulates the gating characteristics of the delayed rectifier voltage-dependent potassium channel KCNB1 in pancreatic beta cells.</text>
</comment>
<dbReference type="InParanoid" id="A0A5F9CK91"/>
<reference evidence="14 15" key="1">
    <citation type="journal article" date="2011" name="Nature">
        <title>A high-resolution map of human evolutionary constraint using 29 mammals.</title>
        <authorList>
            <person name="Lindblad-Toh K."/>
            <person name="Garber M."/>
            <person name="Zuk O."/>
            <person name="Lin M.F."/>
            <person name="Parker B.J."/>
            <person name="Washietl S."/>
            <person name="Kheradpour P."/>
            <person name="Ernst J."/>
            <person name="Jordan G."/>
            <person name="Mauceli E."/>
            <person name="Ward L.D."/>
            <person name="Lowe C.B."/>
            <person name="Holloway A.K."/>
            <person name="Clamp M."/>
            <person name="Gnerre S."/>
            <person name="Alfoldi J."/>
            <person name="Beal K."/>
            <person name="Chang J."/>
            <person name="Clawson H."/>
            <person name="Cuff J."/>
            <person name="Di Palma F."/>
            <person name="Fitzgerald S."/>
            <person name="Flicek P."/>
            <person name="Guttman M."/>
            <person name="Hubisz M.J."/>
            <person name="Jaffe D.B."/>
            <person name="Jungreis I."/>
            <person name="Kent W.J."/>
            <person name="Kostka D."/>
            <person name="Lara M."/>
            <person name="Martins A.L."/>
            <person name="Massingham T."/>
            <person name="Moltke I."/>
            <person name="Raney B.J."/>
            <person name="Rasmussen M.D."/>
            <person name="Robinson J."/>
            <person name="Stark A."/>
            <person name="Vilella A.J."/>
            <person name="Wen J."/>
            <person name="Xie X."/>
            <person name="Zody M.C."/>
            <person name="Baldwin J."/>
            <person name="Bloom T."/>
            <person name="Chin C.W."/>
            <person name="Heiman D."/>
            <person name="Nicol R."/>
            <person name="Nusbaum C."/>
            <person name="Young S."/>
            <person name="Wilkinson J."/>
            <person name="Worley K.C."/>
            <person name="Kovar C.L."/>
            <person name="Muzny D.M."/>
            <person name="Gibbs R.A."/>
            <person name="Cree A."/>
            <person name="Dihn H.H."/>
            <person name="Fowler G."/>
            <person name="Jhangiani S."/>
            <person name="Joshi V."/>
            <person name="Lee S."/>
            <person name="Lewis L.R."/>
            <person name="Nazareth L.V."/>
            <person name="Okwuonu G."/>
            <person name="Santibanez J."/>
            <person name="Warren W.C."/>
            <person name="Mardis E.R."/>
            <person name="Weinstock G.M."/>
            <person name="Wilson R.K."/>
            <person name="Delehaunty K."/>
            <person name="Dooling D."/>
            <person name="Fronik C."/>
            <person name="Fulton L."/>
            <person name="Fulton B."/>
            <person name="Graves T."/>
            <person name="Minx P."/>
            <person name="Sodergren E."/>
            <person name="Birney E."/>
            <person name="Margulies E.H."/>
            <person name="Herrero J."/>
            <person name="Green E.D."/>
            <person name="Haussler D."/>
            <person name="Siepel A."/>
            <person name="Goldman N."/>
            <person name="Pollard K.S."/>
            <person name="Pedersen J.S."/>
            <person name="Lander E.S."/>
            <person name="Kellis M."/>
        </authorList>
    </citation>
    <scope>NUCLEOTIDE SEQUENCE [LARGE SCALE GENOMIC DNA]</scope>
    <source>
        <strain evidence="14 15">Thorbecke inbred</strain>
    </source>
</reference>
<evidence type="ECO:0000256" key="5">
    <source>
        <dbReference type="ARBA" id="ARBA00022737"/>
    </source>
</evidence>
<dbReference type="GO" id="GO:0060291">
    <property type="term" value="P:long-term synaptic potentiation"/>
    <property type="evidence" value="ECO:0007669"/>
    <property type="project" value="Ensembl"/>
</dbReference>
<dbReference type="InterPro" id="IPR000727">
    <property type="entry name" value="T_SNARE_dom"/>
</dbReference>
<dbReference type="GO" id="GO:0008306">
    <property type="term" value="P:associative learning"/>
    <property type="evidence" value="ECO:0007669"/>
    <property type="project" value="Ensembl"/>
</dbReference>
<evidence type="ECO:0000256" key="11">
    <source>
        <dbReference type="RuleBase" id="RU369075"/>
    </source>
</evidence>
<dbReference type="GO" id="GO:0097470">
    <property type="term" value="C:ribbon synapse"/>
    <property type="evidence" value="ECO:0007669"/>
    <property type="project" value="Ensembl"/>
</dbReference>
<keyword evidence="7 11" id="KW-0175">Coiled coil</keyword>
<dbReference type="GO" id="GO:0007626">
    <property type="term" value="P:locomotory behavior"/>
    <property type="evidence" value="ECO:0007669"/>
    <property type="project" value="Ensembl"/>
</dbReference>
<evidence type="ECO:0000256" key="4">
    <source>
        <dbReference type="ARBA" id="ARBA00022599"/>
    </source>
</evidence>
<dbReference type="PROSITE" id="PS50192">
    <property type="entry name" value="T_SNARE"/>
    <property type="match status" value="1"/>
</dbReference>
<keyword evidence="4 11" id="KW-0771">Synaptosome</keyword>
<organism evidence="14 15">
    <name type="scientific">Oryctolagus cuniculus</name>
    <name type="common">Rabbit</name>
    <dbReference type="NCBI Taxonomy" id="9986"/>
    <lineage>
        <taxon>Eukaryota</taxon>
        <taxon>Metazoa</taxon>
        <taxon>Chordata</taxon>
        <taxon>Craniata</taxon>
        <taxon>Vertebrata</taxon>
        <taxon>Euteleostomi</taxon>
        <taxon>Mammalia</taxon>
        <taxon>Eutheria</taxon>
        <taxon>Euarchontoglires</taxon>
        <taxon>Glires</taxon>
        <taxon>Lagomorpha</taxon>
        <taxon>Leporidae</taxon>
        <taxon>Oryctolagus</taxon>
    </lineage>
</organism>
<comment type="similarity">
    <text evidence="2 10">Belongs to the SNAP-25 family.</text>
</comment>
<dbReference type="Ensembl" id="ENSOCUT00000057236.1">
    <property type="protein sequence ID" value="ENSOCUP00000033875.1"/>
    <property type="gene ID" value="ENSOCUG00000016119.4"/>
</dbReference>
<dbReference type="Proteomes" id="UP000001811">
    <property type="component" value="Chromosome 4"/>
</dbReference>
<keyword evidence="6 11" id="KW-0770">Synapse</keyword>
<evidence type="ECO:0000256" key="2">
    <source>
        <dbReference type="ARBA" id="ARBA00009480"/>
    </source>
</evidence>
<dbReference type="FunFam" id="1.20.5.110:FF:000007">
    <property type="entry name" value="Synaptosomal-associated protein"/>
    <property type="match status" value="1"/>
</dbReference>
<dbReference type="AlphaFoldDB" id="A0A5F9CK91"/>
<feature type="coiled-coil region" evidence="12">
    <location>
        <begin position="4"/>
        <end position="77"/>
    </location>
</feature>
<dbReference type="GO" id="GO:0017075">
    <property type="term" value="F:syntaxin-1 binding"/>
    <property type="evidence" value="ECO:0007669"/>
    <property type="project" value="Ensembl"/>
</dbReference>
<evidence type="ECO:0000256" key="3">
    <source>
        <dbReference type="ARBA" id="ARBA00022475"/>
    </source>
</evidence>
<comment type="function">
    <text evidence="9">t-SNARE involved in the molecular regulation of neurotransmitter release. May play an important role in the synaptic function of specific neuronal systems. Associates with proteins involved in vesicle docking and membrane fusion. Regulates plasma membrane recycling through its interaction with CENPF. Modulates the gating characteristics of the delayed rectifier voltage-dependent potassium channel KCNB1 in pancreatic beta cells.</text>
</comment>
<keyword evidence="5 11" id="KW-0677">Repeat</keyword>
<dbReference type="GO" id="GO:0098978">
    <property type="term" value="C:glutamatergic synapse"/>
    <property type="evidence" value="ECO:0007669"/>
    <property type="project" value="Ensembl"/>
</dbReference>
<dbReference type="GO" id="GO:0031083">
    <property type="term" value="C:BLOC-1 complex"/>
    <property type="evidence" value="ECO:0007669"/>
    <property type="project" value="Ensembl"/>
</dbReference>
<dbReference type="GO" id="GO:0036477">
    <property type="term" value="C:somatodendritic compartment"/>
    <property type="evidence" value="ECO:0007669"/>
    <property type="project" value="Ensembl"/>
</dbReference>
<evidence type="ECO:0000256" key="7">
    <source>
        <dbReference type="ARBA" id="ARBA00023054"/>
    </source>
</evidence>
<evidence type="ECO:0000313" key="15">
    <source>
        <dbReference type="Proteomes" id="UP000001811"/>
    </source>
</evidence>
<dbReference type="Pfam" id="PF00835">
    <property type="entry name" value="SNAP-25"/>
    <property type="match status" value="1"/>
</dbReference>
<dbReference type="GeneTree" id="ENSGT00950000182843"/>
<dbReference type="GO" id="GO:0042734">
    <property type="term" value="C:presynaptic membrane"/>
    <property type="evidence" value="ECO:0007669"/>
    <property type="project" value="Ensembl"/>
</dbReference>
<dbReference type="CDD" id="cd15894">
    <property type="entry name" value="SNARE_SNAP25N"/>
    <property type="match status" value="1"/>
</dbReference>
<evidence type="ECO:0000256" key="12">
    <source>
        <dbReference type="SAM" id="Coils"/>
    </source>
</evidence>
<dbReference type="GO" id="GO:0005484">
    <property type="term" value="F:SNAP receptor activity"/>
    <property type="evidence" value="ECO:0007669"/>
    <property type="project" value="Ensembl"/>
</dbReference>
<dbReference type="SUPFAM" id="SSF58038">
    <property type="entry name" value="SNARE fusion complex"/>
    <property type="match status" value="1"/>
</dbReference>
<feature type="domain" description="T-SNARE coiled-coil homology" evidence="13">
    <location>
        <begin position="19"/>
        <end position="81"/>
    </location>
</feature>
<dbReference type="GO" id="GO:0070201">
    <property type="term" value="P:regulation of establishment of protein localization"/>
    <property type="evidence" value="ECO:0007669"/>
    <property type="project" value="Ensembl"/>
</dbReference>
<dbReference type="PANTHER" id="PTHR19305:SF5">
    <property type="entry name" value="SYNAPTOSOMAL-ASSOCIATED PROTEIN 25"/>
    <property type="match status" value="1"/>
</dbReference>
<comment type="subunit">
    <text evidence="11">Part of the SNARE core complex containing SNAP25, VAMP2 and STX1A; this complex binds CPLX1. Found in a complex containing SYT1, SV2B and syntaxin-1. Found in a ternary complex with STX1A and VAMP8. Interacts with HSC70 and with SYT9, forming a complex with DNAJC5. The interaction with SYT9 is inhibited in presence of calcium. Isoform 1 and isoform 2 interact with BLOC1S6. Interacts with CENPF. Interacts with EQTN. Interacts with HGS. Interacts with KCNB1 (via N-terminus); reduces the voltage-dependent potassium channel KCNB1 activity in pancreatic beta cells. Interacts with OTOF. Interacts with RIMS1. Interacts with SNAPIN. Interacts with STXBP6. Interacts with TRIM9. Interacts with ZDHHC13 (via ANK repeats). Interacts with ZDHHC17 (via ANK repeats). Associates with the BLOC-1 complex. Interacts with PLCL1 (via C2 domain). Interacts with PRRT2; this interaction may impair the formation of the SNARE complex. Interacts with alpha-synuclein/SNCA. Interacts with PRPH2. Interacts with ROM1. Interacts with STX3.</text>
</comment>
<dbReference type="GO" id="GO:0099525">
    <property type="term" value="P:presynaptic dense core vesicle exocytosis"/>
    <property type="evidence" value="ECO:0007669"/>
    <property type="project" value="Ensembl"/>
</dbReference>
<gene>
    <name evidence="14" type="primary">SNAP25</name>
</gene>
<dbReference type="GO" id="GO:0016082">
    <property type="term" value="P:synaptic vesicle priming"/>
    <property type="evidence" value="ECO:0007669"/>
    <property type="project" value="TreeGrafter"/>
</dbReference>
<protein>
    <recommendedName>
        <fullName evidence="10 11">Multifunctional fusion protein</fullName>
    </recommendedName>
    <domain>
        <recommendedName>
            <fullName evidence="11">Synaptosomal-associated protein 25</fullName>
            <shortName evidence="11">SNAP-25</shortName>
        </recommendedName>
    </domain>
    <domain>
        <recommendedName>
            <fullName evidence="10">Synaptosomal-associated protein</fullName>
        </recommendedName>
    </domain>
</protein>